<feature type="transmembrane region" description="Helical" evidence="10">
    <location>
        <begin position="425"/>
        <end position="450"/>
    </location>
</feature>
<dbReference type="EMBL" id="JADWDC010000013">
    <property type="protein sequence ID" value="MCC0176884.1"/>
    <property type="molecule type" value="Genomic_DNA"/>
</dbReference>
<evidence type="ECO:0000256" key="2">
    <source>
        <dbReference type="ARBA" id="ARBA00022527"/>
    </source>
</evidence>
<dbReference type="Gene3D" id="3.30.200.20">
    <property type="entry name" value="Phosphorylase Kinase, domain 1"/>
    <property type="match status" value="1"/>
</dbReference>
<evidence type="ECO:0000256" key="6">
    <source>
        <dbReference type="ARBA" id="ARBA00022840"/>
    </source>
</evidence>
<evidence type="ECO:0000256" key="7">
    <source>
        <dbReference type="ARBA" id="ARBA00047899"/>
    </source>
</evidence>
<dbReference type="PANTHER" id="PTHR24363">
    <property type="entry name" value="SERINE/THREONINE PROTEIN KINASE"/>
    <property type="match status" value="1"/>
</dbReference>
<feature type="domain" description="Protein kinase" evidence="11">
    <location>
        <begin position="47"/>
        <end position="315"/>
    </location>
</feature>
<dbReference type="NCBIfam" id="NF045510">
    <property type="entry name" value="4Cys_prefix_kin"/>
    <property type="match status" value="1"/>
</dbReference>
<dbReference type="Pfam" id="PF00069">
    <property type="entry name" value="Pkinase"/>
    <property type="match status" value="1"/>
</dbReference>
<evidence type="ECO:0000256" key="10">
    <source>
        <dbReference type="SAM" id="Phobius"/>
    </source>
</evidence>
<dbReference type="SUPFAM" id="SSF56112">
    <property type="entry name" value="Protein kinase-like (PK-like)"/>
    <property type="match status" value="1"/>
</dbReference>
<dbReference type="PROSITE" id="PS50011">
    <property type="entry name" value="PROTEIN_KINASE_DOM"/>
    <property type="match status" value="1"/>
</dbReference>
<evidence type="ECO:0000256" key="4">
    <source>
        <dbReference type="ARBA" id="ARBA00022741"/>
    </source>
</evidence>
<reference evidence="12" key="1">
    <citation type="journal article" date="2021" name="Antonie Van Leeuwenhoek">
        <title>Draft genome and description of Waterburya agarophytonicola gen. nov. sp. nov. (Pleurocapsales, Cyanobacteria): a seaweed symbiont.</title>
        <authorList>
            <person name="Bonthond G."/>
            <person name="Shalygin S."/>
            <person name="Bayer T."/>
            <person name="Weinberger F."/>
        </authorList>
    </citation>
    <scope>NUCLEOTIDE SEQUENCE</scope>
    <source>
        <strain evidence="12">KI4</strain>
    </source>
</reference>
<dbReference type="GO" id="GO:0004674">
    <property type="term" value="F:protein serine/threonine kinase activity"/>
    <property type="evidence" value="ECO:0007669"/>
    <property type="project" value="UniProtKB-KW"/>
</dbReference>
<dbReference type="InterPro" id="IPR017441">
    <property type="entry name" value="Protein_kinase_ATP_BS"/>
</dbReference>
<keyword evidence="10" id="KW-0812">Transmembrane</keyword>
<name>A0A964BNY3_9CYAN</name>
<dbReference type="PANTHER" id="PTHR24363:SF0">
    <property type="entry name" value="SERINE_THREONINE KINASE LIKE DOMAIN CONTAINING 1"/>
    <property type="match status" value="1"/>
</dbReference>
<keyword evidence="2 12" id="KW-0723">Serine/threonine-protein kinase</keyword>
<keyword evidence="4 9" id="KW-0547">Nucleotide-binding</keyword>
<dbReference type="PROSITE" id="PS00107">
    <property type="entry name" value="PROTEIN_KINASE_ATP"/>
    <property type="match status" value="1"/>
</dbReference>
<keyword evidence="5 12" id="KW-0418">Kinase</keyword>
<keyword evidence="10" id="KW-1133">Transmembrane helix</keyword>
<evidence type="ECO:0000259" key="11">
    <source>
        <dbReference type="PROSITE" id="PS50011"/>
    </source>
</evidence>
<comment type="catalytic activity">
    <reaction evidence="8">
        <text>L-seryl-[protein] + ATP = O-phospho-L-seryl-[protein] + ADP + H(+)</text>
        <dbReference type="Rhea" id="RHEA:17989"/>
        <dbReference type="Rhea" id="RHEA-COMP:9863"/>
        <dbReference type="Rhea" id="RHEA-COMP:11604"/>
        <dbReference type="ChEBI" id="CHEBI:15378"/>
        <dbReference type="ChEBI" id="CHEBI:29999"/>
        <dbReference type="ChEBI" id="CHEBI:30616"/>
        <dbReference type="ChEBI" id="CHEBI:83421"/>
        <dbReference type="ChEBI" id="CHEBI:456216"/>
        <dbReference type="EC" id="2.7.11.1"/>
    </reaction>
</comment>
<comment type="catalytic activity">
    <reaction evidence="7">
        <text>L-threonyl-[protein] + ATP = O-phospho-L-threonyl-[protein] + ADP + H(+)</text>
        <dbReference type="Rhea" id="RHEA:46608"/>
        <dbReference type="Rhea" id="RHEA-COMP:11060"/>
        <dbReference type="Rhea" id="RHEA-COMP:11605"/>
        <dbReference type="ChEBI" id="CHEBI:15378"/>
        <dbReference type="ChEBI" id="CHEBI:30013"/>
        <dbReference type="ChEBI" id="CHEBI:30616"/>
        <dbReference type="ChEBI" id="CHEBI:61977"/>
        <dbReference type="ChEBI" id="CHEBI:456216"/>
        <dbReference type="EC" id="2.7.11.1"/>
    </reaction>
</comment>
<evidence type="ECO:0000256" key="8">
    <source>
        <dbReference type="ARBA" id="ARBA00048679"/>
    </source>
</evidence>
<comment type="caution">
    <text evidence="12">The sequence shown here is derived from an EMBL/GenBank/DDBJ whole genome shotgun (WGS) entry which is preliminary data.</text>
</comment>
<keyword evidence="13" id="KW-1185">Reference proteome</keyword>
<gene>
    <name evidence="12" type="ORF">I4641_07820</name>
</gene>
<keyword evidence="6 9" id="KW-0067">ATP-binding</keyword>
<evidence type="ECO:0000313" key="12">
    <source>
        <dbReference type="EMBL" id="MCC0176884.1"/>
    </source>
</evidence>
<evidence type="ECO:0000256" key="5">
    <source>
        <dbReference type="ARBA" id="ARBA00022777"/>
    </source>
</evidence>
<dbReference type="Proteomes" id="UP000729733">
    <property type="component" value="Unassembled WGS sequence"/>
</dbReference>
<dbReference type="GO" id="GO:0005524">
    <property type="term" value="F:ATP binding"/>
    <property type="evidence" value="ECO:0007669"/>
    <property type="project" value="UniProtKB-UniRule"/>
</dbReference>
<dbReference type="InterPro" id="IPR011009">
    <property type="entry name" value="Kinase-like_dom_sf"/>
</dbReference>
<feature type="binding site" evidence="9">
    <location>
        <position position="78"/>
    </location>
    <ligand>
        <name>ATP</name>
        <dbReference type="ChEBI" id="CHEBI:30616"/>
    </ligand>
</feature>
<dbReference type="EC" id="2.7.11.1" evidence="1"/>
<accession>A0A964BNY3</accession>
<dbReference type="CDD" id="cd14014">
    <property type="entry name" value="STKc_PknB_like"/>
    <property type="match status" value="1"/>
</dbReference>
<protein>
    <recommendedName>
        <fullName evidence="1">non-specific serine/threonine protein kinase</fullName>
        <ecNumber evidence="1">2.7.11.1</ecNumber>
    </recommendedName>
</protein>
<dbReference type="SMART" id="SM00220">
    <property type="entry name" value="S_TKc"/>
    <property type="match status" value="1"/>
</dbReference>
<dbReference type="Gene3D" id="1.10.510.10">
    <property type="entry name" value="Transferase(Phosphotransferase) domain 1"/>
    <property type="match status" value="1"/>
</dbReference>
<organism evidence="12 13">
    <name type="scientific">Waterburya agarophytonicola KI4</name>
    <dbReference type="NCBI Taxonomy" id="2874699"/>
    <lineage>
        <taxon>Bacteria</taxon>
        <taxon>Bacillati</taxon>
        <taxon>Cyanobacteriota</taxon>
        <taxon>Cyanophyceae</taxon>
        <taxon>Pleurocapsales</taxon>
        <taxon>Hyellaceae</taxon>
        <taxon>Waterburya</taxon>
        <taxon>Waterburya agarophytonicola</taxon>
    </lineage>
</organism>
<keyword evidence="3" id="KW-0808">Transferase</keyword>
<feature type="transmembrane region" description="Helical" evidence="10">
    <location>
        <begin position="400"/>
        <end position="419"/>
    </location>
</feature>
<sequence length="457" mass="50120">MEIICTRPGCPKPRNFFGDLDDEAKIRTVRQKFCVSCGMPLLLADRYIPSKLLGQGGFGAAFLACDRYKPKMPLCVVKQFQPSGDLDDRELAVAQNLFQREAVVLEELGHKHPQIPDLYAFFTPIVRNAKDTEDEQYFYLAQEFIDGEDLEEELAAKGKFSEAEVVEILKEILKVLQFVHDNNTIHRDIKPSNIMRDKRGILYLLDFGAVKQVAIGGGNNKKSTGVYSMGFAPPEQMSGSQVYPSTDIYALAVTCITLLTGKPAEELYDSFNHNWQWRGFAPQTSDRLMDILDRMLLSAPAQRFQSATDALAALTPPPPAKPAQVVPQKPSPPATLIKLPKNPFSLIEAISGAAFTGFEGALLYIGLTNLLSVSGISLGILGMVMGGIVFALYRRAIEKVDLIIFGGITAGIVAFIPALHGALVIKFVLMIAAISAAGAIAITAFFRLVYQLLSRFL</sequence>
<keyword evidence="10" id="KW-0472">Membrane</keyword>
<evidence type="ECO:0000256" key="1">
    <source>
        <dbReference type="ARBA" id="ARBA00012513"/>
    </source>
</evidence>
<evidence type="ECO:0000313" key="13">
    <source>
        <dbReference type="Proteomes" id="UP000729733"/>
    </source>
</evidence>
<dbReference type="AlphaFoldDB" id="A0A964BNY3"/>
<feature type="transmembrane region" description="Helical" evidence="10">
    <location>
        <begin position="373"/>
        <end position="393"/>
    </location>
</feature>
<proteinExistence type="predicted"/>
<evidence type="ECO:0000256" key="9">
    <source>
        <dbReference type="PROSITE-ProRule" id="PRU10141"/>
    </source>
</evidence>
<dbReference type="RefSeq" id="WP_229639920.1">
    <property type="nucleotide sequence ID" value="NZ_JADWDC010000013.1"/>
</dbReference>
<evidence type="ECO:0000256" key="3">
    <source>
        <dbReference type="ARBA" id="ARBA00022679"/>
    </source>
</evidence>
<dbReference type="InterPro" id="IPR000719">
    <property type="entry name" value="Prot_kinase_dom"/>
</dbReference>